<protein>
    <submittedName>
        <fullName evidence="5">Uncharacterized protein</fullName>
    </submittedName>
</protein>
<dbReference type="PROSITE" id="PS50082">
    <property type="entry name" value="WD_REPEATS_2"/>
    <property type="match status" value="1"/>
</dbReference>
<evidence type="ECO:0000256" key="4">
    <source>
        <dbReference type="PROSITE-ProRule" id="PRU00221"/>
    </source>
</evidence>
<dbReference type="InterPro" id="IPR019775">
    <property type="entry name" value="WD40_repeat_CS"/>
</dbReference>
<proteinExistence type="predicted"/>
<dbReference type="PANTHER" id="PTHR44675">
    <property type="entry name" value="PAK1 INTERACTING PROTEIN 1"/>
    <property type="match status" value="1"/>
</dbReference>
<dbReference type="PROSITE" id="PS50294">
    <property type="entry name" value="WD_REPEATS_REGION"/>
    <property type="match status" value="1"/>
</dbReference>
<dbReference type="InterPro" id="IPR036322">
    <property type="entry name" value="WD40_repeat_dom_sf"/>
</dbReference>
<comment type="caution">
    <text evidence="5">The sequence shown here is derived from an EMBL/GenBank/DDBJ whole genome shotgun (WGS) entry which is preliminary data.</text>
</comment>
<dbReference type="InterPro" id="IPR015943">
    <property type="entry name" value="WD40/YVTN_repeat-like_dom_sf"/>
</dbReference>
<dbReference type="PROSITE" id="PS00678">
    <property type="entry name" value="WD_REPEATS_1"/>
    <property type="match status" value="1"/>
</dbReference>
<evidence type="ECO:0000256" key="3">
    <source>
        <dbReference type="ARBA" id="ARBA00045213"/>
    </source>
</evidence>
<keyword evidence="6" id="KW-1185">Reference proteome</keyword>
<accession>A0ABQ9ERM9</accession>
<evidence type="ECO:0000313" key="5">
    <source>
        <dbReference type="EMBL" id="KAJ8306581.1"/>
    </source>
</evidence>
<evidence type="ECO:0000313" key="6">
    <source>
        <dbReference type="Proteomes" id="UP001217089"/>
    </source>
</evidence>
<dbReference type="PANTHER" id="PTHR44675:SF1">
    <property type="entry name" value="P21-ACTIVATED PROTEIN KINASE-INTERACTING PROTEIN 1"/>
    <property type="match status" value="1"/>
</dbReference>
<sequence>MKFLLKSSVTWIEFYKGKHMFSASEDGSICIWKTFTWECLKTLRGHKSAVYCIAVHPSGKLALSVGKDKTLRTWNLVSGKSAFVTNIKQVAEIVLWSPDGESYVLVYSNKIDIYKVEVSQIYPVL</sequence>
<dbReference type="Pfam" id="PF00400">
    <property type="entry name" value="WD40"/>
    <property type="match status" value="2"/>
</dbReference>
<feature type="repeat" description="WD" evidence="4">
    <location>
        <begin position="43"/>
        <end position="84"/>
    </location>
</feature>
<comment type="function">
    <text evidence="3">Negatively regulates the PAK1 kinase. PAK1 is a member of the PAK kinase family, which has been shown to play a positive role in the regulation of signaling pathways involving MAPK8 and RELA. PAK1 exists as an inactive homodimer, which is activated by binding of small GTPases such as CDC42 to an N-terminal regulatory domain. PAK1IP1 also binds to the N-terminus of PAK1, and inhibits the specific activation of PAK1 by CDC42. May be involved in ribosomal large subunit assembly.</text>
</comment>
<dbReference type="Proteomes" id="UP001217089">
    <property type="component" value="Unassembled WGS sequence"/>
</dbReference>
<evidence type="ECO:0000256" key="1">
    <source>
        <dbReference type="ARBA" id="ARBA00022574"/>
    </source>
</evidence>
<dbReference type="InterPro" id="IPR051959">
    <property type="entry name" value="PAK1-Kinase_Regulator"/>
</dbReference>
<dbReference type="SMART" id="SM00320">
    <property type="entry name" value="WD40"/>
    <property type="match status" value="2"/>
</dbReference>
<reference evidence="5 6" key="1">
    <citation type="submission" date="2022-12" db="EMBL/GenBank/DDBJ databases">
        <title>Chromosome-level genome of Tegillarca granosa.</title>
        <authorList>
            <person name="Kim J."/>
        </authorList>
    </citation>
    <scope>NUCLEOTIDE SEQUENCE [LARGE SCALE GENOMIC DNA]</scope>
    <source>
        <strain evidence="5">Teg-2019</strain>
        <tissue evidence="5">Adductor muscle</tissue>
    </source>
</reference>
<dbReference type="EMBL" id="JARBDR010000813">
    <property type="protein sequence ID" value="KAJ8306581.1"/>
    <property type="molecule type" value="Genomic_DNA"/>
</dbReference>
<gene>
    <name evidence="5" type="ORF">KUTeg_017126</name>
</gene>
<keyword evidence="1 4" id="KW-0853">WD repeat</keyword>
<keyword evidence="2" id="KW-0677">Repeat</keyword>
<evidence type="ECO:0000256" key="2">
    <source>
        <dbReference type="ARBA" id="ARBA00022737"/>
    </source>
</evidence>
<name>A0ABQ9ERM9_TEGGR</name>
<dbReference type="Gene3D" id="2.130.10.10">
    <property type="entry name" value="YVTN repeat-like/Quinoprotein amine dehydrogenase"/>
    <property type="match status" value="1"/>
</dbReference>
<dbReference type="SUPFAM" id="SSF50978">
    <property type="entry name" value="WD40 repeat-like"/>
    <property type="match status" value="1"/>
</dbReference>
<organism evidence="5 6">
    <name type="scientific">Tegillarca granosa</name>
    <name type="common">Malaysian cockle</name>
    <name type="synonym">Anadara granosa</name>
    <dbReference type="NCBI Taxonomy" id="220873"/>
    <lineage>
        <taxon>Eukaryota</taxon>
        <taxon>Metazoa</taxon>
        <taxon>Spiralia</taxon>
        <taxon>Lophotrochozoa</taxon>
        <taxon>Mollusca</taxon>
        <taxon>Bivalvia</taxon>
        <taxon>Autobranchia</taxon>
        <taxon>Pteriomorphia</taxon>
        <taxon>Arcoida</taxon>
        <taxon>Arcoidea</taxon>
        <taxon>Arcidae</taxon>
        <taxon>Tegillarca</taxon>
    </lineage>
</organism>
<dbReference type="InterPro" id="IPR001680">
    <property type="entry name" value="WD40_rpt"/>
</dbReference>